<reference evidence="3 4" key="1">
    <citation type="submission" date="2019-07" db="EMBL/GenBank/DDBJ databases">
        <title>Draft genome assembly of a fouling barnacle, Amphibalanus amphitrite (Darwin, 1854): The first reference genome for Thecostraca.</title>
        <authorList>
            <person name="Kim W."/>
        </authorList>
    </citation>
    <scope>NUCLEOTIDE SEQUENCE [LARGE SCALE GENOMIC DNA]</scope>
    <source>
        <strain evidence="3">SNU_AA5</strain>
        <tissue evidence="3">Soma without cirri and trophi</tissue>
    </source>
</reference>
<keyword evidence="2" id="KW-0732">Signal</keyword>
<feature type="region of interest" description="Disordered" evidence="1">
    <location>
        <begin position="57"/>
        <end position="150"/>
    </location>
</feature>
<proteinExistence type="predicted"/>
<dbReference type="EMBL" id="VIIS01001470">
    <property type="protein sequence ID" value="KAF0297768.1"/>
    <property type="molecule type" value="Genomic_DNA"/>
</dbReference>
<evidence type="ECO:0000256" key="1">
    <source>
        <dbReference type="SAM" id="MobiDB-lite"/>
    </source>
</evidence>
<evidence type="ECO:0000256" key="2">
    <source>
        <dbReference type="SAM" id="SignalP"/>
    </source>
</evidence>
<gene>
    <name evidence="3" type="ORF">FJT64_004811</name>
</gene>
<feature type="signal peptide" evidence="2">
    <location>
        <begin position="1"/>
        <end position="15"/>
    </location>
</feature>
<name>A0A6A4W6W4_AMPAM</name>
<evidence type="ECO:0000313" key="4">
    <source>
        <dbReference type="Proteomes" id="UP000440578"/>
    </source>
</evidence>
<feature type="chain" id="PRO_5025471239" evidence="2">
    <location>
        <begin position="16"/>
        <end position="150"/>
    </location>
</feature>
<comment type="caution">
    <text evidence="3">The sequence shown here is derived from an EMBL/GenBank/DDBJ whole genome shotgun (WGS) entry which is preliminary data.</text>
</comment>
<dbReference type="PROSITE" id="PS51257">
    <property type="entry name" value="PROKAR_LIPOPROTEIN"/>
    <property type="match status" value="1"/>
</dbReference>
<sequence length="150" mass="16499">MKLFVLFALVAVAACQYVPGSDKEAQIVKNLYEAAVDNSFVTDVETSNGILVKAYGESLPGPRAGDGHLAPERQLPVRRARRPDDPRRMGGRREGLPRHLGRHSRGSRRPGGRHRRAAVLDGRRATGRVGTDSRRRAGIDTKERPPGLEM</sequence>
<dbReference type="OrthoDB" id="6369557at2759"/>
<organism evidence="3 4">
    <name type="scientific">Amphibalanus amphitrite</name>
    <name type="common">Striped barnacle</name>
    <name type="synonym">Balanus amphitrite</name>
    <dbReference type="NCBI Taxonomy" id="1232801"/>
    <lineage>
        <taxon>Eukaryota</taxon>
        <taxon>Metazoa</taxon>
        <taxon>Ecdysozoa</taxon>
        <taxon>Arthropoda</taxon>
        <taxon>Crustacea</taxon>
        <taxon>Multicrustacea</taxon>
        <taxon>Cirripedia</taxon>
        <taxon>Thoracica</taxon>
        <taxon>Thoracicalcarea</taxon>
        <taxon>Balanomorpha</taxon>
        <taxon>Balanoidea</taxon>
        <taxon>Balanidae</taxon>
        <taxon>Amphibalaninae</taxon>
        <taxon>Amphibalanus</taxon>
    </lineage>
</organism>
<protein>
    <submittedName>
        <fullName evidence="3">Uncharacterized protein</fullName>
    </submittedName>
</protein>
<dbReference type="AlphaFoldDB" id="A0A6A4W6W4"/>
<evidence type="ECO:0000313" key="3">
    <source>
        <dbReference type="EMBL" id="KAF0297768.1"/>
    </source>
</evidence>
<feature type="compositionally biased region" description="Basic residues" evidence="1">
    <location>
        <begin position="99"/>
        <end position="117"/>
    </location>
</feature>
<feature type="compositionally biased region" description="Basic and acidic residues" evidence="1">
    <location>
        <begin position="82"/>
        <end position="97"/>
    </location>
</feature>
<feature type="compositionally biased region" description="Basic and acidic residues" evidence="1">
    <location>
        <begin position="131"/>
        <end position="150"/>
    </location>
</feature>
<accession>A0A6A4W6W4</accession>
<dbReference type="Proteomes" id="UP000440578">
    <property type="component" value="Unassembled WGS sequence"/>
</dbReference>
<keyword evidence="4" id="KW-1185">Reference proteome</keyword>